<dbReference type="STRING" id="5217.A0A4Q1BLM0"/>
<keyword evidence="14" id="KW-1185">Reference proteome</keyword>
<dbReference type="PANTHER" id="PTHR45626:SF16">
    <property type="entry name" value="ATP-DEPENDENT HELICASE ULS1"/>
    <property type="match status" value="1"/>
</dbReference>
<feature type="compositionally biased region" description="Acidic residues" evidence="10">
    <location>
        <begin position="185"/>
        <end position="199"/>
    </location>
</feature>
<dbReference type="GO" id="GO:0016787">
    <property type="term" value="F:hydrolase activity"/>
    <property type="evidence" value="ECO:0007669"/>
    <property type="project" value="UniProtKB-KW"/>
</dbReference>
<reference evidence="13 14" key="1">
    <citation type="submission" date="2016-06" db="EMBL/GenBank/DDBJ databases">
        <title>Evolution of pathogenesis and genome organization in the Tremellales.</title>
        <authorList>
            <person name="Cuomo C."/>
            <person name="Litvintseva A."/>
            <person name="Heitman J."/>
            <person name="Chen Y."/>
            <person name="Sun S."/>
            <person name="Springer D."/>
            <person name="Dromer F."/>
            <person name="Young S."/>
            <person name="Zeng Q."/>
            <person name="Chapman S."/>
            <person name="Gujja S."/>
            <person name="Saif S."/>
            <person name="Birren B."/>
        </authorList>
    </citation>
    <scope>NUCLEOTIDE SEQUENCE [LARGE SCALE GENOMIC DNA]</scope>
    <source>
        <strain evidence="13 14">ATCC 28783</strain>
    </source>
</reference>
<keyword evidence="7" id="KW-0862">Zinc</keyword>
<dbReference type="EMBL" id="SDIL01000044">
    <property type="protein sequence ID" value="RXK38666.1"/>
    <property type="molecule type" value="Genomic_DNA"/>
</dbReference>
<feature type="signal peptide" evidence="11">
    <location>
        <begin position="1"/>
        <end position="19"/>
    </location>
</feature>
<evidence type="ECO:0000256" key="11">
    <source>
        <dbReference type="SAM" id="SignalP"/>
    </source>
</evidence>
<evidence type="ECO:0000256" key="4">
    <source>
        <dbReference type="ARBA" id="ARBA00022771"/>
    </source>
</evidence>
<dbReference type="InterPro" id="IPR027417">
    <property type="entry name" value="P-loop_NTPase"/>
</dbReference>
<evidence type="ECO:0000256" key="7">
    <source>
        <dbReference type="ARBA" id="ARBA00022833"/>
    </source>
</evidence>
<proteinExistence type="inferred from homology"/>
<dbReference type="Proteomes" id="UP000289152">
    <property type="component" value="Unassembled WGS sequence"/>
</dbReference>
<protein>
    <recommendedName>
        <fullName evidence="12">RING-type domain-containing protein</fullName>
    </recommendedName>
</protein>
<dbReference type="PROSITE" id="PS00518">
    <property type="entry name" value="ZF_RING_1"/>
    <property type="match status" value="1"/>
</dbReference>
<accession>A0A4Q1BLM0</accession>
<dbReference type="InterPro" id="IPR013083">
    <property type="entry name" value="Znf_RING/FYVE/PHD"/>
</dbReference>
<dbReference type="InterPro" id="IPR049730">
    <property type="entry name" value="SNF2/RAD54-like_C"/>
</dbReference>
<name>A0A4Q1BLM0_TREME</name>
<evidence type="ECO:0000256" key="8">
    <source>
        <dbReference type="ARBA" id="ARBA00022840"/>
    </source>
</evidence>
<gene>
    <name evidence="13" type="ORF">M231_04073</name>
</gene>
<organism evidence="13 14">
    <name type="scientific">Tremella mesenterica</name>
    <name type="common">Jelly fungus</name>
    <dbReference type="NCBI Taxonomy" id="5217"/>
    <lineage>
        <taxon>Eukaryota</taxon>
        <taxon>Fungi</taxon>
        <taxon>Dikarya</taxon>
        <taxon>Basidiomycota</taxon>
        <taxon>Agaricomycotina</taxon>
        <taxon>Tremellomycetes</taxon>
        <taxon>Tremellales</taxon>
        <taxon>Tremellaceae</taxon>
        <taxon>Tremella</taxon>
    </lineage>
</organism>
<dbReference type="Pfam" id="PF00097">
    <property type="entry name" value="zf-C3HC4"/>
    <property type="match status" value="1"/>
</dbReference>
<comment type="caution">
    <text evidence="13">The sequence shown here is derived from an EMBL/GenBank/DDBJ whole genome shotgun (WGS) entry which is preliminary data.</text>
</comment>
<sequence length="421" mass="47192">MKHMACVLTMLLRLRQLTCHPYLLRQNPGDAASHSEDFVISDDQLMGMENVASSASNEEEQTRANKLLGSQGLAFVKKAKRIMKEREDRLATAPIPSKSTKQEKREVEEVEEHECPICFDNLVDEVITPCFHLFCQTCIKEICNTAPRGTILLDHDIERGVRPCPLCREPIEKAKLFRASAFVEPPEEDSPEPPEDVSSDLDVKEEKPDVEILRNGKQVSKFDHTKGGFSKKAKVDVKGKAKAEPSTVNLDDLETVIPSTKMKYLGELLNQFLSEDGIKVVVFSQFTSYLDLCGAYLLTQYIKHLQYQGSMNANERNDAIKQFTSANEDSPRSVSISPQLARESPWNAATEMQAFDRLHRIGQTRPVDVKRLVIADTVEQRIMKLQEEKSALADGAMGEGKGAKLGRLSVGDLWRLFGVAR</sequence>
<dbReference type="GO" id="GO:0004386">
    <property type="term" value="F:helicase activity"/>
    <property type="evidence" value="ECO:0007669"/>
    <property type="project" value="UniProtKB-KW"/>
</dbReference>
<keyword evidence="4 9" id="KW-0863">Zinc-finger</keyword>
<dbReference type="GO" id="GO:0008094">
    <property type="term" value="F:ATP-dependent activity, acting on DNA"/>
    <property type="evidence" value="ECO:0007669"/>
    <property type="project" value="TreeGrafter"/>
</dbReference>
<keyword evidence="6" id="KW-0347">Helicase</keyword>
<dbReference type="Gene3D" id="3.30.40.10">
    <property type="entry name" value="Zinc/RING finger domain, C3HC4 (zinc finger)"/>
    <property type="match status" value="1"/>
</dbReference>
<dbReference type="InParanoid" id="A0A4Q1BLM0"/>
<dbReference type="OrthoDB" id="423559at2759"/>
<dbReference type="InterPro" id="IPR017907">
    <property type="entry name" value="Znf_RING_CS"/>
</dbReference>
<dbReference type="InterPro" id="IPR001650">
    <property type="entry name" value="Helicase_C-like"/>
</dbReference>
<evidence type="ECO:0000256" key="6">
    <source>
        <dbReference type="ARBA" id="ARBA00022806"/>
    </source>
</evidence>
<dbReference type="VEuPathDB" id="FungiDB:TREMEDRAFT_63790"/>
<dbReference type="GO" id="GO:0005737">
    <property type="term" value="C:cytoplasm"/>
    <property type="evidence" value="ECO:0007669"/>
    <property type="project" value="TreeGrafter"/>
</dbReference>
<keyword evidence="8" id="KW-0067">ATP-binding</keyword>
<dbReference type="GO" id="GO:0008270">
    <property type="term" value="F:zinc ion binding"/>
    <property type="evidence" value="ECO:0007669"/>
    <property type="project" value="UniProtKB-KW"/>
</dbReference>
<comment type="similarity">
    <text evidence="1">Belongs to the SNF2/RAD54 helicase family.</text>
</comment>
<evidence type="ECO:0000256" key="9">
    <source>
        <dbReference type="PROSITE-ProRule" id="PRU00175"/>
    </source>
</evidence>
<keyword evidence="2" id="KW-0479">Metal-binding</keyword>
<evidence type="ECO:0000313" key="14">
    <source>
        <dbReference type="Proteomes" id="UP000289152"/>
    </source>
</evidence>
<keyword evidence="11" id="KW-0732">Signal</keyword>
<keyword evidence="3" id="KW-0547">Nucleotide-binding</keyword>
<dbReference type="InterPro" id="IPR050628">
    <property type="entry name" value="SNF2_RAD54_helicase_TF"/>
</dbReference>
<dbReference type="SUPFAM" id="SSF57850">
    <property type="entry name" value="RING/U-box"/>
    <property type="match status" value="1"/>
</dbReference>
<evidence type="ECO:0000259" key="12">
    <source>
        <dbReference type="PROSITE" id="PS50089"/>
    </source>
</evidence>
<keyword evidence="5" id="KW-0378">Hydrolase</keyword>
<evidence type="ECO:0000256" key="5">
    <source>
        <dbReference type="ARBA" id="ARBA00022801"/>
    </source>
</evidence>
<dbReference type="InterPro" id="IPR001841">
    <property type="entry name" value="Znf_RING"/>
</dbReference>
<feature type="domain" description="RING-type" evidence="12">
    <location>
        <begin position="115"/>
        <end position="168"/>
    </location>
</feature>
<dbReference type="PROSITE" id="PS50089">
    <property type="entry name" value="ZF_RING_2"/>
    <property type="match status" value="1"/>
</dbReference>
<evidence type="ECO:0000256" key="3">
    <source>
        <dbReference type="ARBA" id="ARBA00022741"/>
    </source>
</evidence>
<evidence type="ECO:0000256" key="2">
    <source>
        <dbReference type="ARBA" id="ARBA00022723"/>
    </source>
</evidence>
<dbReference type="PANTHER" id="PTHR45626">
    <property type="entry name" value="TRANSCRIPTION TERMINATION FACTOR 2-RELATED"/>
    <property type="match status" value="1"/>
</dbReference>
<dbReference type="Gene3D" id="3.40.50.300">
    <property type="entry name" value="P-loop containing nucleotide triphosphate hydrolases"/>
    <property type="match status" value="1"/>
</dbReference>
<dbReference type="GO" id="GO:0000724">
    <property type="term" value="P:double-strand break repair via homologous recombination"/>
    <property type="evidence" value="ECO:0007669"/>
    <property type="project" value="TreeGrafter"/>
</dbReference>
<dbReference type="SUPFAM" id="SSF52540">
    <property type="entry name" value="P-loop containing nucleoside triphosphate hydrolases"/>
    <property type="match status" value="1"/>
</dbReference>
<dbReference type="AlphaFoldDB" id="A0A4Q1BLM0"/>
<feature type="region of interest" description="Disordered" evidence="10">
    <location>
        <begin position="182"/>
        <end position="203"/>
    </location>
</feature>
<dbReference type="CDD" id="cd18793">
    <property type="entry name" value="SF2_C_SNF"/>
    <property type="match status" value="1"/>
</dbReference>
<dbReference type="Pfam" id="PF00271">
    <property type="entry name" value="Helicase_C"/>
    <property type="match status" value="1"/>
</dbReference>
<dbReference type="GO" id="GO:0005524">
    <property type="term" value="F:ATP binding"/>
    <property type="evidence" value="ECO:0007669"/>
    <property type="project" value="UniProtKB-KW"/>
</dbReference>
<feature type="chain" id="PRO_5020598059" description="RING-type domain-containing protein" evidence="11">
    <location>
        <begin position="20"/>
        <end position="421"/>
    </location>
</feature>
<dbReference type="InterPro" id="IPR018957">
    <property type="entry name" value="Znf_C3HC4_RING-type"/>
</dbReference>
<evidence type="ECO:0000256" key="1">
    <source>
        <dbReference type="ARBA" id="ARBA00007025"/>
    </source>
</evidence>
<dbReference type="SMART" id="SM00184">
    <property type="entry name" value="RING"/>
    <property type="match status" value="1"/>
</dbReference>
<evidence type="ECO:0000313" key="13">
    <source>
        <dbReference type="EMBL" id="RXK38666.1"/>
    </source>
</evidence>
<evidence type="ECO:0000256" key="10">
    <source>
        <dbReference type="SAM" id="MobiDB-lite"/>
    </source>
</evidence>
<dbReference type="GO" id="GO:0005634">
    <property type="term" value="C:nucleus"/>
    <property type="evidence" value="ECO:0007669"/>
    <property type="project" value="TreeGrafter"/>
</dbReference>